<dbReference type="EMBL" id="CP001678">
    <property type="protein sequence ID" value="ACT59583.1"/>
    <property type="molecule type" value="Genomic_DNA"/>
</dbReference>
<dbReference type="HOGENOM" id="CLU_000288_47_4_5"/>
<dbReference type="KEGG" id="hba:Hbal_1897"/>
<dbReference type="eggNOG" id="COG1651">
    <property type="taxonomic scope" value="Bacteria"/>
</dbReference>
<reference evidence="5" key="1">
    <citation type="journal article" date="2011" name="J. Bacteriol.">
        <title>Genome sequences of eight morphologically diverse alphaproteobacteria.</title>
        <authorList>
            <consortium name="US DOE Joint Genome Institute"/>
            <person name="Brown P.J."/>
            <person name="Kysela D.T."/>
            <person name="Buechlein A."/>
            <person name="Hemmerich C."/>
            <person name="Brun Y.V."/>
        </authorList>
    </citation>
    <scope>NUCLEOTIDE SEQUENCE [LARGE SCALE GENOMIC DNA]</scope>
    <source>
        <strain evidence="5">ATCC 49814 / DSM 5838 / IFAM 1418</strain>
    </source>
</reference>
<dbReference type="InterPro" id="IPR041205">
    <property type="entry name" value="ScsC_N"/>
</dbReference>
<name>C6XKL6_HIRBI</name>
<keyword evidence="5" id="KW-1185">Reference proteome</keyword>
<feature type="chain" id="PRO_5002972875" evidence="1">
    <location>
        <begin position="26"/>
        <end position="247"/>
    </location>
</feature>
<evidence type="ECO:0000313" key="4">
    <source>
        <dbReference type="EMBL" id="ACT59583.1"/>
    </source>
</evidence>
<dbReference type="Pfam" id="PF18312">
    <property type="entry name" value="ScsC_N"/>
    <property type="match status" value="1"/>
</dbReference>
<dbReference type="AlphaFoldDB" id="C6XKL6"/>
<dbReference type="STRING" id="582402.Hbal_1897"/>
<dbReference type="PANTHER" id="PTHR35891">
    <property type="entry name" value="THIOL:DISULFIDE INTERCHANGE PROTEIN DSBA"/>
    <property type="match status" value="1"/>
</dbReference>
<organism evidence="4 5">
    <name type="scientific">Hirschia baltica (strain ATCC 49814 / DSM 5838 / IFAM 1418)</name>
    <dbReference type="NCBI Taxonomy" id="582402"/>
    <lineage>
        <taxon>Bacteria</taxon>
        <taxon>Pseudomonadati</taxon>
        <taxon>Pseudomonadota</taxon>
        <taxon>Alphaproteobacteria</taxon>
        <taxon>Hyphomonadales</taxon>
        <taxon>Hyphomonadaceae</taxon>
        <taxon>Hirschia</taxon>
    </lineage>
</organism>
<dbReference type="Proteomes" id="UP000002745">
    <property type="component" value="Chromosome"/>
</dbReference>
<keyword evidence="1" id="KW-0732">Signal</keyword>
<dbReference type="InterPro" id="IPR012336">
    <property type="entry name" value="Thioredoxin-like_fold"/>
</dbReference>
<feature type="domain" description="Thioredoxin-like fold" evidence="2">
    <location>
        <begin position="87"/>
        <end position="233"/>
    </location>
</feature>
<dbReference type="Gene3D" id="3.40.30.10">
    <property type="entry name" value="Glutaredoxin"/>
    <property type="match status" value="1"/>
</dbReference>
<dbReference type="PANTHER" id="PTHR35891:SF2">
    <property type="entry name" value="THIOL:DISULFIDE INTERCHANGE PROTEIN DSBA"/>
    <property type="match status" value="1"/>
</dbReference>
<evidence type="ECO:0000259" key="2">
    <source>
        <dbReference type="Pfam" id="PF13462"/>
    </source>
</evidence>
<accession>C6XKL6</accession>
<proteinExistence type="predicted"/>
<feature type="signal peptide" evidence="1">
    <location>
        <begin position="1"/>
        <end position="25"/>
    </location>
</feature>
<dbReference type="OrthoDB" id="9780147at2"/>
<dbReference type="InterPro" id="IPR050824">
    <property type="entry name" value="Thiol_disulfide_DsbA"/>
</dbReference>
<sequence length="247" mass="26905">MNMGSTIKTTLASAALIFAASCSQAVSEPAGKVSTTDKAAIEKIVHEYLVANPEVLVEAFQALEAKQELAEAEQKKQFLPAFLALENAPILGDKDAPITIVEFFDYNCGFCKKSTDWVMTQVASKDVKVIFMELPVLDSRTKTSALAARASVAASMQDKYKELHIAMMKANGLTKGRILSIAEKEGLDVQQLSKDMESATVYRLLEDTMKLAEQADILATPSFYVNGKFVSGANFPMLDKYISEARG</sequence>
<dbReference type="RefSeq" id="WP_015827733.1">
    <property type="nucleotide sequence ID" value="NC_012982.1"/>
</dbReference>
<protein>
    <submittedName>
        <fullName evidence="4">DSBA oxidoreductase</fullName>
    </submittedName>
</protein>
<evidence type="ECO:0000259" key="3">
    <source>
        <dbReference type="Pfam" id="PF18312"/>
    </source>
</evidence>
<gene>
    <name evidence="4" type="ordered locus">Hbal_1897</name>
</gene>
<dbReference type="InterPro" id="IPR036249">
    <property type="entry name" value="Thioredoxin-like_sf"/>
</dbReference>
<evidence type="ECO:0000256" key="1">
    <source>
        <dbReference type="SAM" id="SignalP"/>
    </source>
</evidence>
<dbReference type="SUPFAM" id="SSF52833">
    <property type="entry name" value="Thioredoxin-like"/>
    <property type="match status" value="1"/>
</dbReference>
<dbReference type="Pfam" id="PF13462">
    <property type="entry name" value="Thioredoxin_4"/>
    <property type="match status" value="1"/>
</dbReference>
<evidence type="ECO:0000313" key="5">
    <source>
        <dbReference type="Proteomes" id="UP000002745"/>
    </source>
</evidence>
<feature type="domain" description="Copper resistance protein ScsC N-terminal" evidence="3">
    <location>
        <begin position="37"/>
        <end position="68"/>
    </location>
</feature>